<keyword evidence="1" id="KW-1133">Transmembrane helix</keyword>
<protein>
    <submittedName>
        <fullName evidence="2">Uncharacterized protein</fullName>
    </submittedName>
</protein>
<feature type="non-terminal residue" evidence="2">
    <location>
        <position position="1"/>
    </location>
</feature>
<reference evidence="2" key="1">
    <citation type="submission" date="2012-04" db="EMBL/GenBank/DDBJ databases">
        <title>The Genome Sequence of Loa loa.</title>
        <authorList>
            <consortium name="The Broad Institute Genome Sequencing Platform"/>
            <consortium name="Broad Institute Genome Sequencing Center for Infectious Disease"/>
            <person name="Nutman T.B."/>
            <person name="Fink D.L."/>
            <person name="Russ C."/>
            <person name="Young S."/>
            <person name="Zeng Q."/>
            <person name="Gargeya S."/>
            <person name="Alvarado L."/>
            <person name="Berlin A."/>
            <person name="Chapman S.B."/>
            <person name="Chen Z."/>
            <person name="Freedman E."/>
            <person name="Gellesch M."/>
            <person name="Goldberg J."/>
            <person name="Griggs A."/>
            <person name="Gujja S."/>
            <person name="Heilman E.R."/>
            <person name="Heiman D."/>
            <person name="Howarth C."/>
            <person name="Mehta T."/>
            <person name="Neiman D."/>
            <person name="Pearson M."/>
            <person name="Roberts A."/>
            <person name="Saif S."/>
            <person name="Shea T."/>
            <person name="Shenoy N."/>
            <person name="Sisk P."/>
            <person name="Stolte C."/>
            <person name="Sykes S."/>
            <person name="White J."/>
            <person name="Yandava C."/>
            <person name="Haas B."/>
            <person name="Henn M.R."/>
            <person name="Nusbaum C."/>
            <person name="Birren B."/>
        </authorList>
    </citation>
    <scope>NUCLEOTIDE SEQUENCE [LARGE SCALE GENOMIC DNA]</scope>
</reference>
<accession>A0A1S0TG32</accession>
<organism evidence="2">
    <name type="scientific">Loa loa</name>
    <name type="common">Eye worm</name>
    <name type="synonym">Filaria loa</name>
    <dbReference type="NCBI Taxonomy" id="7209"/>
    <lineage>
        <taxon>Eukaryota</taxon>
        <taxon>Metazoa</taxon>
        <taxon>Ecdysozoa</taxon>
        <taxon>Nematoda</taxon>
        <taxon>Chromadorea</taxon>
        <taxon>Rhabditida</taxon>
        <taxon>Spirurina</taxon>
        <taxon>Spiruromorpha</taxon>
        <taxon>Filarioidea</taxon>
        <taxon>Onchocercidae</taxon>
        <taxon>Loa</taxon>
    </lineage>
</organism>
<gene>
    <name evidence="2" type="ORF">LOAG_15308</name>
</gene>
<feature type="transmembrane region" description="Helical" evidence="1">
    <location>
        <begin position="81"/>
        <end position="99"/>
    </location>
</feature>
<evidence type="ECO:0000313" key="2">
    <source>
        <dbReference type="EMBL" id="EFO13222.1"/>
    </source>
</evidence>
<dbReference type="GeneID" id="9952797"/>
<name>A0A1S0TG32_LOALO</name>
<evidence type="ECO:0000256" key="1">
    <source>
        <dbReference type="SAM" id="Phobius"/>
    </source>
</evidence>
<keyword evidence="1" id="KW-0472">Membrane</keyword>
<dbReference type="InParanoid" id="A0A1S0TG32"/>
<dbReference type="KEGG" id="loa:LOAG_15308"/>
<feature type="transmembrane region" description="Helical" evidence="1">
    <location>
        <begin position="43"/>
        <end position="61"/>
    </location>
</feature>
<dbReference type="AlphaFoldDB" id="A0A1S0TG32"/>
<sequence>FDNYRGTLQSYEGIEGQWPLHLRNGRTLFYNEIYMGTFRKETAKFPISFYGIINCTVFVIMKFEDFEKVNLEGSGKHFDIILIWNIMEYKIECFVLIFLSGQFKFF</sequence>
<proteinExistence type="predicted"/>
<dbReference type="EMBL" id="JH713846">
    <property type="protein sequence ID" value="EFO13222.1"/>
    <property type="molecule type" value="Genomic_DNA"/>
</dbReference>
<keyword evidence="1" id="KW-0812">Transmembrane</keyword>
<dbReference type="CTD" id="9952797"/>
<dbReference type="RefSeq" id="XP_003150847.1">
    <property type="nucleotide sequence ID" value="XM_003150799.1"/>
</dbReference>